<keyword evidence="5" id="KW-0547">Nucleotide-binding</keyword>
<dbReference type="PROSITE" id="PS00152">
    <property type="entry name" value="ATPASE_ALPHA_BETA"/>
    <property type="match status" value="1"/>
</dbReference>
<dbReference type="InterPro" id="IPR055190">
    <property type="entry name" value="ATP-synt_VA_C"/>
</dbReference>
<evidence type="ECO:0000256" key="8">
    <source>
        <dbReference type="ARBA" id="ARBA00022967"/>
    </source>
</evidence>
<dbReference type="Pfam" id="PF16886">
    <property type="entry name" value="ATP-synt_ab_Xtn"/>
    <property type="match status" value="1"/>
</dbReference>
<dbReference type="GeneID" id="81380115"/>
<keyword evidence="6" id="KW-0375">Hydrogen ion transport</keyword>
<evidence type="ECO:0000313" key="18">
    <source>
        <dbReference type="Proteomes" id="UP001147733"/>
    </source>
</evidence>
<evidence type="ECO:0000256" key="6">
    <source>
        <dbReference type="ARBA" id="ARBA00022781"/>
    </source>
</evidence>
<dbReference type="GO" id="GO:0005524">
    <property type="term" value="F:ATP binding"/>
    <property type="evidence" value="ECO:0007669"/>
    <property type="project" value="UniProtKB-KW"/>
</dbReference>
<dbReference type="Gene3D" id="3.40.50.300">
    <property type="entry name" value="P-loop containing nucleotide triphosphate hydrolases"/>
    <property type="match status" value="1"/>
</dbReference>
<evidence type="ECO:0000313" key="17">
    <source>
        <dbReference type="EMBL" id="KAJ5240437.1"/>
    </source>
</evidence>
<evidence type="ECO:0000256" key="1">
    <source>
        <dbReference type="ARBA" id="ARBA00008936"/>
    </source>
</evidence>
<dbReference type="CDD" id="cd18119">
    <property type="entry name" value="ATP-synt_V_A-type_alpha_N"/>
    <property type="match status" value="1"/>
</dbReference>
<comment type="catalytic activity">
    <reaction evidence="11">
        <text>ATP + H2O + 4 H(+)(in) = ADP + phosphate + 5 H(+)(out)</text>
        <dbReference type="Rhea" id="RHEA:57720"/>
        <dbReference type="ChEBI" id="CHEBI:15377"/>
        <dbReference type="ChEBI" id="CHEBI:15378"/>
        <dbReference type="ChEBI" id="CHEBI:30616"/>
        <dbReference type="ChEBI" id="CHEBI:43474"/>
        <dbReference type="ChEBI" id="CHEBI:456216"/>
        <dbReference type="EC" id="7.1.2.2"/>
    </reaction>
</comment>
<dbReference type="NCBIfam" id="TIGR01042">
    <property type="entry name" value="V-ATPase_V1_A"/>
    <property type="match status" value="1"/>
</dbReference>
<comment type="similarity">
    <text evidence="1">Belongs to the ATPase alpha/beta chains family.</text>
</comment>
<dbReference type="GO" id="GO:0000329">
    <property type="term" value="C:fungal-type vacuole membrane"/>
    <property type="evidence" value="ECO:0007669"/>
    <property type="project" value="TreeGrafter"/>
</dbReference>
<dbReference type="OrthoDB" id="1676488at2759"/>
<comment type="function">
    <text evidence="12">Catalytic subunit of the V1 complex of vacuolar(H+)-ATPase (V-ATPase), a multisubunit enzyme composed of a peripheral complex (V1) that hydrolyzes ATP and a membrane integral complex (V0) that translocates protons. V-ATPase is responsible for acidifying and maintaining the pH of intracellular compartments.</text>
</comment>
<keyword evidence="18" id="KW-1185">Reference proteome</keyword>
<dbReference type="Proteomes" id="UP001147733">
    <property type="component" value="Unassembled WGS sequence"/>
</dbReference>
<dbReference type="SUPFAM" id="SSF47917">
    <property type="entry name" value="C-terminal domain of alpha and beta subunits of F1 ATP synthase"/>
    <property type="match status" value="1"/>
</dbReference>
<feature type="non-terminal residue" evidence="17">
    <location>
        <position position="626"/>
    </location>
</feature>
<dbReference type="InterPro" id="IPR031686">
    <property type="entry name" value="ATP-synth_a_Xtn"/>
</dbReference>
<organism evidence="17 18">
    <name type="scientific">Penicillium citrinum</name>
    <dbReference type="NCBI Taxonomy" id="5077"/>
    <lineage>
        <taxon>Eukaryota</taxon>
        <taxon>Fungi</taxon>
        <taxon>Dikarya</taxon>
        <taxon>Ascomycota</taxon>
        <taxon>Pezizomycotina</taxon>
        <taxon>Eurotiomycetes</taxon>
        <taxon>Eurotiomycetidae</taxon>
        <taxon>Eurotiales</taxon>
        <taxon>Aspergillaceae</taxon>
        <taxon>Penicillium</taxon>
    </lineage>
</organism>
<protein>
    <recommendedName>
        <fullName evidence="3">V-type proton ATPase catalytic subunit A</fullName>
        <ecNumber evidence="2">7.1.2.2</ecNumber>
    </recommendedName>
</protein>
<feature type="domain" description="ATPase F1/V1/A1 complex alpha/beta subunit N-terminal" evidence="14">
    <location>
        <begin position="24"/>
        <end position="86"/>
    </location>
</feature>
<dbReference type="InterPro" id="IPR023366">
    <property type="entry name" value="ATP_synth_asu-like_sf"/>
</dbReference>
<dbReference type="NCBIfam" id="NF003220">
    <property type="entry name" value="PRK04192.1"/>
    <property type="match status" value="1"/>
</dbReference>
<accession>A0A9W9P9R1</accession>
<keyword evidence="4" id="KW-0813">Transport</keyword>
<dbReference type="FunFam" id="1.10.1140.10:FF:000002">
    <property type="entry name" value="V-type proton ATPase catalytic subunit A"/>
    <property type="match status" value="1"/>
</dbReference>
<dbReference type="FunFam" id="2.40.50.100:FF:000008">
    <property type="entry name" value="V-type proton ATPase catalytic subunit A"/>
    <property type="match status" value="1"/>
</dbReference>
<dbReference type="AlphaFoldDB" id="A0A9W9P9R1"/>
<keyword evidence="7" id="KW-0067">ATP-binding</keyword>
<dbReference type="InterPro" id="IPR036121">
    <property type="entry name" value="ATPase_F1/V1/A1_a/bsu_N_sf"/>
</dbReference>
<dbReference type="GO" id="GO:0046961">
    <property type="term" value="F:proton-transporting ATPase activity, rotational mechanism"/>
    <property type="evidence" value="ECO:0007669"/>
    <property type="project" value="InterPro"/>
</dbReference>
<feature type="domain" description="ATP synthase A/B type C-terminal" evidence="16">
    <location>
        <begin position="465"/>
        <end position="563"/>
    </location>
</feature>
<keyword evidence="9" id="KW-0406">Ion transport</keyword>
<dbReference type="InterPro" id="IPR004100">
    <property type="entry name" value="ATPase_F1/V1/A1_a/bsu_N"/>
</dbReference>
<dbReference type="FunFam" id="2.40.30.20:FF:000002">
    <property type="entry name" value="V-type proton ATPase catalytic subunit A"/>
    <property type="match status" value="1"/>
</dbReference>
<evidence type="ECO:0000259" key="13">
    <source>
        <dbReference type="Pfam" id="PF00006"/>
    </source>
</evidence>
<dbReference type="PANTHER" id="PTHR43607">
    <property type="entry name" value="V-TYPE PROTON ATPASE CATALYTIC SUBUNIT A"/>
    <property type="match status" value="1"/>
</dbReference>
<dbReference type="GO" id="GO:0046034">
    <property type="term" value="P:ATP metabolic process"/>
    <property type="evidence" value="ECO:0007669"/>
    <property type="project" value="InterPro"/>
</dbReference>
<dbReference type="EC" id="7.1.2.2" evidence="2"/>
<dbReference type="SUPFAM" id="SSF50615">
    <property type="entry name" value="N-terminal domain of alpha and beta subunits of F1 ATP synthase"/>
    <property type="match status" value="1"/>
</dbReference>
<dbReference type="Gene3D" id="2.40.30.20">
    <property type="match status" value="1"/>
</dbReference>
<gene>
    <name evidence="17" type="ORF">N7469_002028</name>
</gene>
<dbReference type="GO" id="GO:0033180">
    <property type="term" value="C:proton-transporting V-type ATPase, V1 domain"/>
    <property type="evidence" value="ECO:0007669"/>
    <property type="project" value="InterPro"/>
</dbReference>
<name>A0A9W9P9R1_PENCI</name>
<comment type="subcellular location">
    <subcellularLocation>
        <location evidence="10">Vacuole membrane</location>
        <topology evidence="10">Peripheral membrane protein</topology>
        <orientation evidence="10">Cytoplasmic side</orientation>
    </subcellularLocation>
</comment>
<evidence type="ECO:0000256" key="9">
    <source>
        <dbReference type="ARBA" id="ARBA00023065"/>
    </source>
</evidence>
<dbReference type="GO" id="GO:0016887">
    <property type="term" value="F:ATP hydrolysis activity"/>
    <property type="evidence" value="ECO:0007669"/>
    <property type="project" value="InterPro"/>
</dbReference>
<evidence type="ECO:0000256" key="12">
    <source>
        <dbReference type="ARBA" id="ARBA00058996"/>
    </source>
</evidence>
<dbReference type="InterPro" id="IPR027417">
    <property type="entry name" value="P-loop_NTPase"/>
</dbReference>
<evidence type="ECO:0000256" key="3">
    <source>
        <dbReference type="ARBA" id="ARBA00018860"/>
    </source>
</evidence>
<dbReference type="InterPro" id="IPR000194">
    <property type="entry name" value="ATPase_F1/V1/A1_a/bsu_nucl-bd"/>
</dbReference>
<evidence type="ECO:0000256" key="7">
    <source>
        <dbReference type="ARBA" id="ARBA00022840"/>
    </source>
</evidence>
<comment type="caution">
    <text evidence="17">The sequence shown here is derived from an EMBL/GenBank/DDBJ whole genome shotgun (WGS) entry which is preliminary data.</text>
</comment>
<keyword evidence="8" id="KW-1278">Translocase</keyword>
<proteinExistence type="inferred from homology"/>
<dbReference type="PANTHER" id="PTHR43607:SF1">
    <property type="entry name" value="H(+)-TRANSPORTING TWO-SECTOR ATPASE"/>
    <property type="match status" value="1"/>
</dbReference>
<feature type="domain" description="ATPase F1/V1/A1 complex alpha/beta subunit nucleotide-binding" evidence="13">
    <location>
        <begin position="233"/>
        <end position="458"/>
    </location>
</feature>
<evidence type="ECO:0000259" key="15">
    <source>
        <dbReference type="Pfam" id="PF16886"/>
    </source>
</evidence>
<dbReference type="Pfam" id="PF00006">
    <property type="entry name" value="ATP-synt_ab"/>
    <property type="match status" value="1"/>
</dbReference>
<dbReference type="Pfam" id="PF22919">
    <property type="entry name" value="ATP-synt_VA_C"/>
    <property type="match status" value="1"/>
</dbReference>
<dbReference type="HAMAP" id="MF_00309">
    <property type="entry name" value="ATP_synth_A_arch"/>
    <property type="match status" value="1"/>
</dbReference>
<dbReference type="InterPro" id="IPR022878">
    <property type="entry name" value="V-ATPase_asu"/>
</dbReference>
<sequence>LEKTYAMASMVKQLYKENGQPGSVFSISGPIIIAENMRGSCMYELCRVGHDSLVGEIIKIEHDKVTIQIYEETSGVAVGDPVTGTGEPLTVELGPGLMGIIYDGTQRPLEAISCLTKSIFIPRGIDIPALNREKAWDFKPGTFKVGDHITGGDIWGSVFENNLLADHKIMLPPRARGRITRIAEAGSYTVIERLLAIEFDGNETEYSMMHVWPVHVPRPVTEKLCCDSPLLTGQRVIDALFPCAQGGTVCIPGAFGSGKTVISQSISKFSNSDVIVYVGCGERGNEMAEVLKEFPRLSINMDGKMESVMRRTCLVANTSNMPVAAREASIYTGITISEYFRDQGKNVTLIADSTSRWAEALREISGRLGEMPADQGFPAYLGSKLASFYERAGRALVLGSAKRMGSISIVGSVSPPGGDFSDPVTSCTLGIVQVFWGLDKKLAQRKHFPSINISLSYSKYSAVLEAYYEKHRPGFPQLRDKVMKLLSNSEALKQLVQLVGKAVLNDHDKITLDVASMVEEDFLQQNGYSDYDQFCPLWKTEYMMKAFMLFYDESQWVISQGHKWVKVQESTTSTSTALRNMKFEIPDDEATVTTKYKDILRTISERFASFLTSEVDAEERAQPSIC</sequence>
<dbReference type="Pfam" id="PF02874">
    <property type="entry name" value="ATP-synt_ab_N"/>
    <property type="match status" value="1"/>
</dbReference>
<dbReference type="InterPro" id="IPR024034">
    <property type="entry name" value="ATPase_F1/V1_b/a_C"/>
</dbReference>
<reference evidence="17" key="1">
    <citation type="submission" date="2022-11" db="EMBL/GenBank/DDBJ databases">
        <authorList>
            <person name="Petersen C."/>
        </authorList>
    </citation>
    <scope>NUCLEOTIDE SEQUENCE</scope>
    <source>
        <strain evidence="17">IBT 23319</strain>
    </source>
</reference>
<evidence type="ECO:0000256" key="11">
    <source>
        <dbReference type="ARBA" id="ARBA00048383"/>
    </source>
</evidence>
<feature type="domain" description="ATPsynthase alpha/beta subunit barrel-sandwich" evidence="15">
    <location>
        <begin position="127"/>
        <end position="214"/>
    </location>
</feature>
<dbReference type="Gene3D" id="1.10.1140.10">
    <property type="entry name" value="Bovine Mitochondrial F1-atpase, Atp Synthase Beta Chain, Chain D, domain 3"/>
    <property type="match status" value="1"/>
</dbReference>
<dbReference type="SUPFAM" id="SSF52540">
    <property type="entry name" value="P-loop containing nucleoside triphosphate hydrolases"/>
    <property type="match status" value="1"/>
</dbReference>
<dbReference type="RefSeq" id="XP_056503442.1">
    <property type="nucleotide sequence ID" value="XM_056640948.1"/>
</dbReference>
<dbReference type="Gene3D" id="2.40.50.100">
    <property type="match status" value="1"/>
</dbReference>
<evidence type="ECO:0000256" key="4">
    <source>
        <dbReference type="ARBA" id="ARBA00022448"/>
    </source>
</evidence>
<dbReference type="EMBL" id="JAPQKT010000002">
    <property type="protein sequence ID" value="KAJ5240437.1"/>
    <property type="molecule type" value="Genomic_DNA"/>
</dbReference>
<dbReference type="InterPro" id="IPR020003">
    <property type="entry name" value="ATPase_a/bsu_AS"/>
</dbReference>
<dbReference type="CDD" id="cd01134">
    <property type="entry name" value="V_A-ATPase_A"/>
    <property type="match status" value="1"/>
</dbReference>
<dbReference type="CDD" id="cd18111">
    <property type="entry name" value="ATP-synt_V_A-type_alpha_C"/>
    <property type="match status" value="1"/>
</dbReference>
<dbReference type="InterPro" id="IPR005725">
    <property type="entry name" value="ATPase_V1-cplx_asu"/>
</dbReference>
<evidence type="ECO:0000259" key="14">
    <source>
        <dbReference type="Pfam" id="PF02874"/>
    </source>
</evidence>
<evidence type="ECO:0000256" key="2">
    <source>
        <dbReference type="ARBA" id="ARBA00012473"/>
    </source>
</evidence>
<evidence type="ECO:0000256" key="10">
    <source>
        <dbReference type="ARBA" id="ARBA00029427"/>
    </source>
</evidence>
<reference evidence="17" key="2">
    <citation type="journal article" date="2023" name="IMA Fungus">
        <title>Comparative genomic study of the Penicillium genus elucidates a diverse pangenome and 15 lateral gene transfer events.</title>
        <authorList>
            <person name="Petersen C."/>
            <person name="Sorensen T."/>
            <person name="Nielsen M.R."/>
            <person name="Sondergaard T.E."/>
            <person name="Sorensen J.L."/>
            <person name="Fitzpatrick D.A."/>
            <person name="Frisvad J.C."/>
            <person name="Nielsen K.L."/>
        </authorList>
    </citation>
    <scope>NUCLEOTIDE SEQUENCE</scope>
    <source>
        <strain evidence="17">IBT 23319</strain>
    </source>
</reference>
<evidence type="ECO:0000259" key="16">
    <source>
        <dbReference type="Pfam" id="PF22919"/>
    </source>
</evidence>
<dbReference type="GO" id="GO:0055082">
    <property type="term" value="P:intracellular chemical homeostasis"/>
    <property type="evidence" value="ECO:0007669"/>
    <property type="project" value="UniProtKB-ARBA"/>
</dbReference>
<evidence type="ECO:0000256" key="5">
    <source>
        <dbReference type="ARBA" id="ARBA00022741"/>
    </source>
</evidence>